<dbReference type="KEGG" id="spav:Spa2297_02945"/>
<evidence type="ECO:0000313" key="9">
    <source>
        <dbReference type="EMBL" id="ANJ06031.1"/>
    </source>
</evidence>
<dbReference type="Pfam" id="PF01263">
    <property type="entry name" value="Aldose_epim"/>
    <property type="match status" value="1"/>
</dbReference>
<dbReference type="PANTHER" id="PTHR10091:SF0">
    <property type="entry name" value="GALACTOSE MUTAROTASE"/>
    <property type="match status" value="1"/>
</dbReference>
<organism evidence="9 11">
    <name type="scientific">Streptomyces parvulus</name>
    <dbReference type="NCBI Taxonomy" id="146923"/>
    <lineage>
        <taxon>Bacteria</taxon>
        <taxon>Bacillati</taxon>
        <taxon>Actinomycetota</taxon>
        <taxon>Actinomycetes</taxon>
        <taxon>Kitasatosporales</taxon>
        <taxon>Streptomycetaceae</taxon>
        <taxon>Streptomyces</taxon>
    </lineage>
</organism>
<evidence type="ECO:0000256" key="6">
    <source>
        <dbReference type="PIRSR" id="PIRSR005096-1"/>
    </source>
</evidence>
<dbReference type="InterPro" id="IPR015443">
    <property type="entry name" value="Aldose_1-epimerase"/>
</dbReference>
<dbReference type="SUPFAM" id="SSF74650">
    <property type="entry name" value="Galactose mutarotase-like"/>
    <property type="match status" value="1"/>
</dbReference>
<dbReference type="CDD" id="cd09019">
    <property type="entry name" value="galactose_mutarotase_like"/>
    <property type="match status" value="1"/>
</dbReference>
<feature type="binding site" evidence="8">
    <location>
        <begin position="187"/>
        <end position="189"/>
    </location>
    <ligand>
        <name>beta-D-galactose</name>
        <dbReference type="ChEBI" id="CHEBI:27667"/>
    </ligand>
</feature>
<dbReference type="EC" id="5.1.3.3" evidence="5"/>
<dbReference type="RefSeq" id="WP_064726411.1">
    <property type="nucleotide sequence ID" value="NZ_BMRX01000003.1"/>
</dbReference>
<evidence type="ECO:0000256" key="8">
    <source>
        <dbReference type="PIRSR" id="PIRSR005096-3"/>
    </source>
</evidence>
<dbReference type="PANTHER" id="PTHR10091">
    <property type="entry name" value="ALDOSE-1-EPIMERASE"/>
    <property type="match status" value="1"/>
</dbReference>
<dbReference type="EMBL" id="CP015866">
    <property type="protein sequence ID" value="ANJ06031.1"/>
    <property type="molecule type" value="Genomic_DNA"/>
</dbReference>
<evidence type="ECO:0000313" key="11">
    <source>
        <dbReference type="Proteomes" id="UP000078468"/>
    </source>
</evidence>
<feature type="active site" description="Proton donor" evidence="6">
    <location>
        <position position="187"/>
    </location>
</feature>
<dbReference type="GO" id="GO:0006006">
    <property type="term" value="P:glucose metabolic process"/>
    <property type="evidence" value="ECO:0007669"/>
    <property type="project" value="TreeGrafter"/>
</dbReference>
<dbReference type="GeneID" id="91303825"/>
<comment type="similarity">
    <text evidence="2 5">Belongs to the aldose epimerase family.</text>
</comment>
<dbReference type="InterPro" id="IPR011013">
    <property type="entry name" value="Gal_mutarotase_sf_dom"/>
</dbReference>
<gene>
    <name evidence="9" type="ORF">Spa2297_02945</name>
    <name evidence="10" type="ORF">VSS30_29690</name>
</gene>
<accession>A0A191UTI6</accession>
<sequence>MNIRKETVGRTRGHRSQCPTRVDSYTLDTGAGLTVVIWTYGASTVEVLTPDREGRVDNTVLRLPGLDAYEDRRRNPYVGATLGRYCRIVGDGRILLDGVEHQLDRNDGKHHAHGGAIGFDRHVWEADAEQVGDELALYLSLVTPDGDQGYPGTLSAEVVYRVDRDRRLTFEYRATSTASTACALTNHAYWNLAGTGTVDRQHLAVNAHRAVVFDGELVPLQGPPESVVGTPLDYRTPRHLGDARLDNCFVLDDPSWAAELYDPVGGRAMRVTTDQRGLGVYSADGFTGHPRGGLCLEAGAVPDPPGQEVSASARLDPGQVYRHRTTHQFLTR</sequence>
<dbReference type="UniPathway" id="UPA00242"/>
<proteinExistence type="inferred from homology"/>
<evidence type="ECO:0000313" key="10">
    <source>
        <dbReference type="EMBL" id="MFB8753001.1"/>
    </source>
</evidence>
<evidence type="ECO:0000256" key="5">
    <source>
        <dbReference type="PIRNR" id="PIRNR005096"/>
    </source>
</evidence>
<keyword evidence="12" id="KW-1185">Reference proteome</keyword>
<evidence type="ECO:0000256" key="7">
    <source>
        <dbReference type="PIRSR" id="PIRSR005096-2"/>
    </source>
</evidence>
<keyword evidence="4 5" id="KW-0119">Carbohydrate metabolism</keyword>
<reference evidence="9 11" key="1">
    <citation type="submission" date="2016-05" db="EMBL/GenBank/DDBJ databases">
        <title>Non-Contiguous Finished Genome Sequence of Streptomyces parvulus 2297 Integrated Site-Specifically with Actinophage R4.</title>
        <authorList>
            <person name="Nishizawa T."/>
            <person name="Miura T."/>
            <person name="Harada C."/>
            <person name="Guo Y."/>
            <person name="Narisawa K."/>
            <person name="Ohta H."/>
            <person name="Takahashi H."/>
            <person name="Shirai M."/>
        </authorList>
    </citation>
    <scope>NUCLEOTIDE SEQUENCE [LARGE SCALE GENOMIC DNA]</scope>
    <source>
        <strain evidence="9 11">2297</strain>
    </source>
</reference>
<dbReference type="Proteomes" id="UP000078468">
    <property type="component" value="Chromosome"/>
</dbReference>
<evidence type="ECO:0000313" key="12">
    <source>
        <dbReference type="Proteomes" id="UP001585018"/>
    </source>
</evidence>
<keyword evidence="3 5" id="KW-0413">Isomerase</keyword>
<dbReference type="Gene3D" id="2.70.98.10">
    <property type="match status" value="1"/>
</dbReference>
<dbReference type="GO" id="GO:0033499">
    <property type="term" value="P:galactose catabolic process via UDP-galactose, Leloir pathway"/>
    <property type="evidence" value="ECO:0007669"/>
    <property type="project" value="TreeGrafter"/>
</dbReference>
<evidence type="ECO:0000256" key="1">
    <source>
        <dbReference type="ARBA" id="ARBA00005028"/>
    </source>
</evidence>
<dbReference type="InterPro" id="IPR008183">
    <property type="entry name" value="Aldose_1/G6P_1-epimerase"/>
</dbReference>
<dbReference type="InterPro" id="IPR014718">
    <property type="entry name" value="GH-type_carb-bd"/>
</dbReference>
<protein>
    <recommendedName>
        <fullName evidence="5">Aldose 1-epimerase</fullName>
        <ecNumber evidence="5">5.1.3.3</ecNumber>
    </recommendedName>
</protein>
<dbReference type="InterPro" id="IPR047215">
    <property type="entry name" value="Galactose_mutarotase-like"/>
</dbReference>
<comment type="pathway">
    <text evidence="1 5">Carbohydrate metabolism; hexose metabolism.</text>
</comment>
<dbReference type="EMBL" id="JAYMRR010000021">
    <property type="protein sequence ID" value="MFB8753001.1"/>
    <property type="molecule type" value="Genomic_DNA"/>
</dbReference>
<evidence type="ECO:0000256" key="3">
    <source>
        <dbReference type="ARBA" id="ARBA00023235"/>
    </source>
</evidence>
<dbReference type="AlphaFoldDB" id="A0A191UTI6"/>
<dbReference type="Proteomes" id="UP001585018">
    <property type="component" value="Unassembled WGS sequence"/>
</dbReference>
<reference evidence="10 12" key="2">
    <citation type="submission" date="2024-01" db="EMBL/GenBank/DDBJ databases">
        <title>Genome mining of biosynthetic gene clusters to explore secondary metabolites of Streptomyces sp.</title>
        <authorList>
            <person name="Baig A."/>
            <person name="Ajitkumar Shintre N."/>
            <person name="Kumar H."/>
            <person name="Anbarasu A."/>
            <person name="Ramaiah S."/>
        </authorList>
    </citation>
    <scope>NUCLEOTIDE SEQUENCE [LARGE SCALE GENOMIC DNA]</scope>
    <source>
        <strain evidence="10 12">A03</strain>
    </source>
</reference>
<evidence type="ECO:0000256" key="2">
    <source>
        <dbReference type="ARBA" id="ARBA00006206"/>
    </source>
</evidence>
<dbReference type="GO" id="GO:0004034">
    <property type="term" value="F:aldose 1-epimerase activity"/>
    <property type="evidence" value="ECO:0007669"/>
    <property type="project" value="UniProtKB-EC"/>
</dbReference>
<feature type="active site" description="Proton acceptor" evidence="6">
    <location>
        <position position="297"/>
    </location>
</feature>
<dbReference type="GO" id="GO:0030246">
    <property type="term" value="F:carbohydrate binding"/>
    <property type="evidence" value="ECO:0007669"/>
    <property type="project" value="InterPro"/>
</dbReference>
<evidence type="ECO:0000256" key="4">
    <source>
        <dbReference type="ARBA" id="ARBA00023277"/>
    </source>
</evidence>
<comment type="catalytic activity">
    <reaction evidence="5">
        <text>alpha-D-glucose = beta-D-glucose</text>
        <dbReference type="Rhea" id="RHEA:10264"/>
        <dbReference type="ChEBI" id="CHEBI:15903"/>
        <dbReference type="ChEBI" id="CHEBI:17925"/>
        <dbReference type="EC" id="5.1.3.3"/>
    </reaction>
</comment>
<feature type="binding site" evidence="7">
    <location>
        <position position="246"/>
    </location>
    <ligand>
        <name>beta-D-galactose</name>
        <dbReference type="ChEBI" id="CHEBI:27667"/>
    </ligand>
</feature>
<dbReference type="PIRSF" id="PIRSF005096">
    <property type="entry name" value="GALM"/>
    <property type="match status" value="1"/>
</dbReference>
<name>A0A191UTI6_9ACTN</name>
<dbReference type="GO" id="GO:0005737">
    <property type="term" value="C:cytoplasm"/>
    <property type="evidence" value="ECO:0007669"/>
    <property type="project" value="TreeGrafter"/>
</dbReference>